<dbReference type="InterPro" id="IPR022075">
    <property type="entry name" value="Symplekin_C"/>
</dbReference>
<dbReference type="OrthoDB" id="331600at2759"/>
<dbReference type="AlphaFoldDB" id="A0A8K0P6G9"/>
<protein>
    <recommendedName>
        <fullName evidence="2">Symplekin C-terminal domain-containing protein</fullName>
    </recommendedName>
</protein>
<name>A0A8K0P6G9_LADFU</name>
<dbReference type="PANTHER" id="PTHR15245">
    <property type="entry name" value="SYMPLEKIN-RELATED"/>
    <property type="match status" value="1"/>
</dbReference>
<dbReference type="InterPro" id="IPR021850">
    <property type="entry name" value="Symplekin/Pta1"/>
</dbReference>
<proteinExistence type="predicted"/>
<feature type="domain" description="Symplekin C-terminal" evidence="2">
    <location>
        <begin position="9"/>
        <end position="140"/>
    </location>
</feature>
<sequence length="212" mass="23741">MLGTHSEGSSYTSPLTPAELLIALHNIDPSKADMKTIIKATSQCFAENQVYTQEVLAVVMQQLMEQSPLPTLLMRTVIQSLSLYPRLIGFVMNILQRLILKQVWKQKKVWEGFIKCCQRTKPQSFQVLLQLPPTQLRDVFVNSPDLQQPLQAHRAHIPQAVMDVLMGTSREQIDELDAEMEPVSPAELTIDVRDENDDSPVPGSEPGPPGDD</sequence>
<accession>A0A8K0P6G9</accession>
<dbReference type="Proteomes" id="UP000792457">
    <property type="component" value="Unassembled WGS sequence"/>
</dbReference>
<evidence type="ECO:0000256" key="1">
    <source>
        <dbReference type="SAM" id="MobiDB-lite"/>
    </source>
</evidence>
<organism evidence="3 4">
    <name type="scientific">Ladona fulva</name>
    <name type="common">Scarce chaser dragonfly</name>
    <name type="synonym">Libellula fulva</name>
    <dbReference type="NCBI Taxonomy" id="123851"/>
    <lineage>
        <taxon>Eukaryota</taxon>
        <taxon>Metazoa</taxon>
        <taxon>Ecdysozoa</taxon>
        <taxon>Arthropoda</taxon>
        <taxon>Hexapoda</taxon>
        <taxon>Insecta</taxon>
        <taxon>Pterygota</taxon>
        <taxon>Palaeoptera</taxon>
        <taxon>Odonata</taxon>
        <taxon>Epiprocta</taxon>
        <taxon>Anisoptera</taxon>
        <taxon>Libelluloidea</taxon>
        <taxon>Libellulidae</taxon>
        <taxon>Ladona</taxon>
    </lineage>
</organism>
<dbReference type="Pfam" id="PF12295">
    <property type="entry name" value="Symplekin_C"/>
    <property type="match status" value="1"/>
</dbReference>
<dbReference type="GO" id="GO:0005847">
    <property type="term" value="C:mRNA cleavage and polyadenylation specificity factor complex"/>
    <property type="evidence" value="ECO:0007669"/>
    <property type="project" value="TreeGrafter"/>
</dbReference>
<dbReference type="PANTHER" id="PTHR15245:SF20">
    <property type="entry name" value="SYMPLEKIN"/>
    <property type="match status" value="1"/>
</dbReference>
<evidence type="ECO:0000259" key="2">
    <source>
        <dbReference type="Pfam" id="PF12295"/>
    </source>
</evidence>
<comment type="caution">
    <text evidence="3">The sequence shown here is derived from an EMBL/GenBank/DDBJ whole genome shotgun (WGS) entry which is preliminary data.</text>
</comment>
<gene>
    <name evidence="3" type="ORF">J437_LFUL017085</name>
</gene>
<reference evidence="3" key="1">
    <citation type="submission" date="2013-04" db="EMBL/GenBank/DDBJ databases">
        <authorList>
            <person name="Qu J."/>
            <person name="Murali S.C."/>
            <person name="Bandaranaike D."/>
            <person name="Bellair M."/>
            <person name="Blankenburg K."/>
            <person name="Chao H."/>
            <person name="Dinh H."/>
            <person name="Doddapaneni H."/>
            <person name="Downs B."/>
            <person name="Dugan-Rocha S."/>
            <person name="Elkadiri S."/>
            <person name="Gnanaolivu R.D."/>
            <person name="Hernandez B."/>
            <person name="Javaid M."/>
            <person name="Jayaseelan J.C."/>
            <person name="Lee S."/>
            <person name="Li M."/>
            <person name="Ming W."/>
            <person name="Munidasa M."/>
            <person name="Muniz J."/>
            <person name="Nguyen L."/>
            <person name="Ongeri F."/>
            <person name="Osuji N."/>
            <person name="Pu L.-L."/>
            <person name="Puazo M."/>
            <person name="Qu C."/>
            <person name="Quiroz J."/>
            <person name="Raj R."/>
            <person name="Weissenberger G."/>
            <person name="Xin Y."/>
            <person name="Zou X."/>
            <person name="Han Y."/>
            <person name="Richards S."/>
            <person name="Worley K."/>
            <person name="Muzny D."/>
            <person name="Gibbs R."/>
        </authorList>
    </citation>
    <scope>NUCLEOTIDE SEQUENCE</scope>
    <source>
        <strain evidence="3">Sampled in the wild</strain>
    </source>
</reference>
<evidence type="ECO:0000313" key="3">
    <source>
        <dbReference type="EMBL" id="KAG8237770.1"/>
    </source>
</evidence>
<evidence type="ECO:0000313" key="4">
    <source>
        <dbReference type="Proteomes" id="UP000792457"/>
    </source>
</evidence>
<reference evidence="3" key="2">
    <citation type="submission" date="2017-10" db="EMBL/GenBank/DDBJ databases">
        <title>Ladona fulva Genome sequencing and assembly.</title>
        <authorList>
            <person name="Murali S."/>
            <person name="Richards S."/>
            <person name="Bandaranaike D."/>
            <person name="Bellair M."/>
            <person name="Blankenburg K."/>
            <person name="Chao H."/>
            <person name="Dinh H."/>
            <person name="Doddapaneni H."/>
            <person name="Dugan-Rocha S."/>
            <person name="Elkadiri S."/>
            <person name="Gnanaolivu R."/>
            <person name="Hernandez B."/>
            <person name="Skinner E."/>
            <person name="Javaid M."/>
            <person name="Lee S."/>
            <person name="Li M."/>
            <person name="Ming W."/>
            <person name="Munidasa M."/>
            <person name="Muniz J."/>
            <person name="Nguyen L."/>
            <person name="Hughes D."/>
            <person name="Osuji N."/>
            <person name="Pu L.-L."/>
            <person name="Puazo M."/>
            <person name="Qu C."/>
            <person name="Quiroz J."/>
            <person name="Raj R."/>
            <person name="Weissenberger G."/>
            <person name="Xin Y."/>
            <person name="Zou X."/>
            <person name="Han Y."/>
            <person name="Worley K."/>
            <person name="Muzny D."/>
            <person name="Gibbs R."/>
        </authorList>
    </citation>
    <scope>NUCLEOTIDE SEQUENCE</scope>
    <source>
        <strain evidence="3">Sampled in the wild</strain>
    </source>
</reference>
<feature type="compositionally biased region" description="Pro residues" evidence="1">
    <location>
        <begin position="203"/>
        <end position="212"/>
    </location>
</feature>
<dbReference type="EMBL" id="KZ309223">
    <property type="protein sequence ID" value="KAG8237770.1"/>
    <property type="molecule type" value="Genomic_DNA"/>
</dbReference>
<keyword evidence="4" id="KW-1185">Reference proteome</keyword>
<feature type="region of interest" description="Disordered" evidence="1">
    <location>
        <begin position="178"/>
        <end position="212"/>
    </location>
</feature>